<dbReference type="OrthoDB" id="9802516at2"/>
<keyword evidence="4" id="KW-1185">Reference proteome</keyword>
<accession>A0A140L5A3</accession>
<dbReference type="NCBIfam" id="NF009154">
    <property type="entry name" value="PRK12497.3-3"/>
    <property type="match status" value="1"/>
</dbReference>
<reference evidence="3 4" key="1">
    <citation type="submission" date="2015-12" db="EMBL/GenBank/DDBJ databases">
        <title>Draft genome sequence of the thermoanaerobe Thermotalea metallivorans, an isolate from the runoff channel of the Great Artesian Basin, Australia.</title>
        <authorList>
            <person name="Patel B.K."/>
        </authorList>
    </citation>
    <scope>NUCLEOTIDE SEQUENCE [LARGE SCALE GENOMIC DNA]</scope>
    <source>
        <strain evidence="3 4">B2-1</strain>
    </source>
</reference>
<dbReference type="NCBIfam" id="TIGR00252">
    <property type="entry name" value="YraN family protein"/>
    <property type="match status" value="1"/>
</dbReference>
<dbReference type="HAMAP" id="MF_00048">
    <property type="entry name" value="UPF0102"/>
    <property type="match status" value="1"/>
</dbReference>
<dbReference type="AlphaFoldDB" id="A0A140L5A3"/>
<organism evidence="3 4">
    <name type="scientific">Thermotalea metallivorans</name>
    <dbReference type="NCBI Taxonomy" id="520762"/>
    <lineage>
        <taxon>Bacteria</taxon>
        <taxon>Bacillati</taxon>
        <taxon>Bacillota</taxon>
        <taxon>Clostridia</taxon>
        <taxon>Peptostreptococcales</taxon>
        <taxon>Thermotaleaceae</taxon>
        <taxon>Thermotalea</taxon>
    </lineage>
</organism>
<comment type="caution">
    <text evidence="3">The sequence shown here is derived from an EMBL/GenBank/DDBJ whole genome shotgun (WGS) entry which is preliminary data.</text>
</comment>
<dbReference type="CDD" id="cd20736">
    <property type="entry name" value="PoNe_Nuclease"/>
    <property type="match status" value="1"/>
</dbReference>
<proteinExistence type="inferred from homology"/>
<dbReference type="Gene3D" id="3.40.1350.10">
    <property type="match status" value="1"/>
</dbReference>
<dbReference type="EMBL" id="LOEE01000031">
    <property type="protein sequence ID" value="KXG75728.1"/>
    <property type="molecule type" value="Genomic_DNA"/>
</dbReference>
<protein>
    <recommendedName>
        <fullName evidence="2">UPF0102 protein AN619_14820</fullName>
    </recommendedName>
</protein>
<dbReference type="Pfam" id="PF02021">
    <property type="entry name" value="UPF0102"/>
    <property type="match status" value="1"/>
</dbReference>
<dbReference type="InterPro" id="IPR011335">
    <property type="entry name" value="Restrct_endonuc-II-like"/>
</dbReference>
<name>A0A140L5A3_9FIRM</name>
<evidence type="ECO:0000313" key="3">
    <source>
        <dbReference type="EMBL" id="KXG75728.1"/>
    </source>
</evidence>
<dbReference type="Proteomes" id="UP000070456">
    <property type="component" value="Unassembled WGS sequence"/>
</dbReference>
<sequence length="119" mass="13813">MTGRRREIGIFGEKAAVKYLSGHGYAIIETNYRCKLGEIDIIAKEKETYVFIEVKTRSNGSYGRPAEAINFKKQSHLYKAAQMYIQSKRLFHYDFRFDAIEIIGSADRITEINHIKNIF</sequence>
<dbReference type="NCBIfam" id="NF009150">
    <property type="entry name" value="PRK12497.1-3"/>
    <property type="match status" value="1"/>
</dbReference>
<dbReference type="GO" id="GO:0003676">
    <property type="term" value="F:nucleic acid binding"/>
    <property type="evidence" value="ECO:0007669"/>
    <property type="project" value="InterPro"/>
</dbReference>
<dbReference type="InterPro" id="IPR011856">
    <property type="entry name" value="tRNA_endonuc-like_dom_sf"/>
</dbReference>
<dbReference type="InterPro" id="IPR003509">
    <property type="entry name" value="UPF0102_YraN-like"/>
</dbReference>
<dbReference type="PANTHER" id="PTHR34039:SF1">
    <property type="entry name" value="UPF0102 PROTEIN YRAN"/>
    <property type="match status" value="1"/>
</dbReference>
<evidence type="ECO:0000313" key="4">
    <source>
        <dbReference type="Proteomes" id="UP000070456"/>
    </source>
</evidence>
<gene>
    <name evidence="3" type="ORF">AN619_14820</name>
</gene>
<evidence type="ECO:0000256" key="1">
    <source>
        <dbReference type="ARBA" id="ARBA00006738"/>
    </source>
</evidence>
<dbReference type="STRING" id="520762.AN619_14820"/>
<dbReference type="PANTHER" id="PTHR34039">
    <property type="entry name" value="UPF0102 PROTEIN YRAN"/>
    <property type="match status" value="1"/>
</dbReference>
<dbReference type="SUPFAM" id="SSF52980">
    <property type="entry name" value="Restriction endonuclease-like"/>
    <property type="match status" value="1"/>
</dbReference>
<evidence type="ECO:0000256" key="2">
    <source>
        <dbReference type="HAMAP-Rule" id="MF_00048"/>
    </source>
</evidence>
<comment type="similarity">
    <text evidence="1 2">Belongs to the UPF0102 family.</text>
</comment>
<dbReference type="RefSeq" id="WP_068556085.1">
    <property type="nucleotide sequence ID" value="NZ_LOEE01000031.1"/>
</dbReference>